<keyword evidence="4 7" id="KW-0812">Transmembrane</keyword>
<dbReference type="AlphaFoldDB" id="A0AB39HNJ6"/>
<gene>
    <name evidence="9" type="ORF">AB4Y30_14080</name>
</gene>
<keyword evidence="5 7" id="KW-1133">Transmembrane helix</keyword>
<evidence type="ECO:0000256" key="3">
    <source>
        <dbReference type="ARBA" id="ARBA00022475"/>
    </source>
</evidence>
<dbReference type="EMBL" id="CP162599">
    <property type="protein sequence ID" value="XDK32130.1"/>
    <property type="molecule type" value="Genomic_DNA"/>
</dbReference>
<keyword evidence="6 7" id="KW-0472">Membrane</keyword>
<evidence type="ECO:0000256" key="6">
    <source>
        <dbReference type="ARBA" id="ARBA00023136"/>
    </source>
</evidence>
<evidence type="ECO:0000256" key="5">
    <source>
        <dbReference type="ARBA" id="ARBA00022989"/>
    </source>
</evidence>
<dbReference type="GO" id="GO:0005886">
    <property type="term" value="C:plasma membrane"/>
    <property type="evidence" value="ECO:0007669"/>
    <property type="project" value="UniProtKB-SubCell"/>
</dbReference>
<dbReference type="Pfam" id="PF00892">
    <property type="entry name" value="EamA"/>
    <property type="match status" value="2"/>
</dbReference>
<evidence type="ECO:0000313" key="9">
    <source>
        <dbReference type="EMBL" id="XDK32130.1"/>
    </source>
</evidence>
<reference evidence="9" key="1">
    <citation type="submission" date="2024-07" db="EMBL/GenBank/DDBJ databases">
        <title>Halotolerant mesophilic bacterium Ornithinibacillus sp. 4-3, sp. nov., isolated from soil.</title>
        <authorList>
            <person name="Sidarenka A.V."/>
            <person name="Guliayeva D.E."/>
            <person name="Leanovich S.I."/>
            <person name="Hileuskaya K.S."/>
            <person name="Akhremchuk A.E."/>
            <person name="Sikolenko M.A."/>
            <person name="Valentovich L.N."/>
        </authorList>
    </citation>
    <scope>NUCLEOTIDE SEQUENCE</scope>
    <source>
        <strain evidence="9">4-3</strain>
    </source>
</reference>
<sequence>MAKNARWLGIILVLIGAIFWGIAATVSQRLFDEGITVGWLVAVRLISSGLLMLIIVLLSKKRHLVFLPWKNGRDAISLLIFSYLGMVAVQYTFMISIDHGNAAVATLMQYQAPIFVILYYILRKVAQLTMRDVIAVTLSLAGTFFVLTNGSFSELVVPLPSVVWGLISGVALAFYTIYASLLIRKWGSLVVIGWSMMIGGLSVAFFHPIRDVDTSAWTSSTVIMLIFVVFFGTFVAFYFFVESLQYLQPSETTLLGTVEPLAAVLTTILWLQIPYGTYQIIGTVLIIGMIVFLSLFQEKKTVVPTRLIKIKNT</sequence>
<dbReference type="PANTHER" id="PTHR32322:SF18">
    <property type="entry name" value="S-ADENOSYLMETHIONINE_S-ADENOSYLHOMOCYSTEINE TRANSPORTER"/>
    <property type="match status" value="1"/>
</dbReference>
<feature type="domain" description="EamA" evidence="8">
    <location>
        <begin position="8"/>
        <end position="147"/>
    </location>
</feature>
<protein>
    <submittedName>
        <fullName evidence="9">DMT family transporter</fullName>
    </submittedName>
</protein>
<proteinExistence type="inferred from homology"/>
<dbReference type="SUPFAM" id="SSF103481">
    <property type="entry name" value="Multidrug resistance efflux transporter EmrE"/>
    <property type="match status" value="2"/>
</dbReference>
<feature type="transmembrane region" description="Helical" evidence="7">
    <location>
        <begin position="277"/>
        <end position="296"/>
    </location>
</feature>
<comment type="similarity">
    <text evidence="2">Belongs to the EamA transporter family.</text>
</comment>
<dbReference type="InterPro" id="IPR037185">
    <property type="entry name" value="EmrE-like"/>
</dbReference>
<dbReference type="RefSeq" id="WP_368652851.1">
    <property type="nucleotide sequence ID" value="NZ_CP162599.1"/>
</dbReference>
<dbReference type="InterPro" id="IPR050638">
    <property type="entry name" value="AA-Vitamin_Transporters"/>
</dbReference>
<name>A0AB39HNJ6_9BACI</name>
<evidence type="ECO:0000259" key="8">
    <source>
        <dbReference type="Pfam" id="PF00892"/>
    </source>
</evidence>
<feature type="transmembrane region" description="Helical" evidence="7">
    <location>
        <begin position="221"/>
        <end position="241"/>
    </location>
</feature>
<feature type="transmembrane region" description="Helical" evidence="7">
    <location>
        <begin position="7"/>
        <end position="31"/>
    </location>
</feature>
<evidence type="ECO:0000256" key="1">
    <source>
        <dbReference type="ARBA" id="ARBA00004651"/>
    </source>
</evidence>
<feature type="transmembrane region" description="Helical" evidence="7">
    <location>
        <begin position="133"/>
        <end position="150"/>
    </location>
</feature>
<feature type="transmembrane region" description="Helical" evidence="7">
    <location>
        <begin position="37"/>
        <end position="58"/>
    </location>
</feature>
<evidence type="ECO:0000256" key="7">
    <source>
        <dbReference type="SAM" id="Phobius"/>
    </source>
</evidence>
<feature type="transmembrane region" description="Helical" evidence="7">
    <location>
        <begin position="103"/>
        <end position="121"/>
    </location>
</feature>
<dbReference type="PANTHER" id="PTHR32322">
    <property type="entry name" value="INNER MEMBRANE TRANSPORTER"/>
    <property type="match status" value="1"/>
</dbReference>
<feature type="domain" description="EamA" evidence="8">
    <location>
        <begin position="161"/>
        <end position="294"/>
    </location>
</feature>
<feature type="transmembrane region" description="Helical" evidence="7">
    <location>
        <begin position="162"/>
        <end position="182"/>
    </location>
</feature>
<organism evidence="9">
    <name type="scientific">Ornithinibacillus sp. 4-3</name>
    <dbReference type="NCBI Taxonomy" id="3231488"/>
    <lineage>
        <taxon>Bacteria</taxon>
        <taxon>Bacillati</taxon>
        <taxon>Bacillota</taxon>
        <taxon>Bacilli</taxon>
        <taxon>Bacillales</taxon>
        <taxon>Bacillaceae</taxon>
        <taxon>Ornithinibacillus</taxon>
    </lineage>
</organism>
<feature type="transmembrane region" description="Helical" evidence="7">
    <location>
        <begin position="253"/>
        <end position="271"/>
    </location>
</feature>
<feature type="transmembrane region" description="Helical" evidence="7">
    <location>
        <begin position="78"/>
        <end position="97"/>
    </location>
</feature>
<keyword evidence="3" id="KW-1003">Cell membrane</keyword>
<feature type="transmembrane region" description="Helical" evidence="7">
    <location>
        <begin position="189"/>
        <end position="209"/>
    </location>
</feature>
<dbReference type="InterPro" id="IPR000620">
    <property type="entry name" value="EamA_dom"/>
</dbReference>
<comment type="subcellular location">
    <subcellularLocation>
        <location evidence="1">Cell membrane</location>
        <topology evidence="1">Multi-pass membrane protein</topology>
    </subcellularLocation>
</comment>
<evidence type="ECO:0000256" key="4">
    <source>
        <dbReference type="ARBA" id="ARBA00022692"/>
    </source>
</evidence>
<evidence type="ECO:0000256" key="2">
    <source>
        <dbReference type="ARBA" id="ARBA00007362"/>
    </source>
</evidence>
<accession>A0AB39HNJ6</accession>